<reference evidence="2" key="1">
    <citation type="submission" date="2021-06" db="EMBL/GenBank/DDBJ databases">
        <title>Comparative genomics, transcriptomics and evolutionary studies reveal genomic signatures of adaptation to plant cell wall in hemibiotrophic fungi.</title>
        <authorList>
            <consortium name="DOE Joint Genome Institute"/>
            <person name="Baroncelli R."/>
            <person name="Diaz J.F."/>
            <person name="Benocci T."/>
            <person name="Peng M."/>
            <person name="Battaglia E."/>
            <person name="Haridas S."/>
            <person name="Andreopoulos W."/>
            <person name="Labutti K."/>
            <person name="Pangilinan J."/>
            <person name="Floch G.L."/>
            <person name="Makela M.R."/>
            <person name="Henrissat B."/>
            <person name="Grigoriev I.V."/>
            <person name="Crouch J.A."/>
            <person name="De Vries R.P."/>
            <person name="Sukno S.A."/>
            <person name="Thon M.R."/>
        </authorList>
    </citation>
    <scope>NUCLEOTIDE SEQUENCE</scope>
    <source>
        <strain evidence="2">MAFF235873</strain>
    </source>
</reference>
<proteinExistence type="predicted"/>
<accession>A0AAD9M9C4</accession>
<evidence type="ECO:0000256" key="1">
    <source>
        <dbReference type="SAM" id="MobiDB-lite"/>
    </source>
</evidence>
<name>A0AAD9M9C4_9PEZI</name>
<dbReference type="EMBL" id="MU842811">
    <property type="protein sequence ID" value="KAK2034950.1"/>
    <property type="molecule type" value="Genomic_DNA"/>
</dbReference>
<gene>
    <name evidence="2" type="ORF">LX32DRAFT_307459</name>
</gene>
<dbReference type="Pfam" id="PF11917">
    <property type="entry name" value="DUF3435"/>
    <property type="match status" value="1"/>
</dbReference>
<dbReference type="InterPro" id="IPR021842">
    <property type="entry name" value="DUF3435"/>
</dbReference>
<protein>
    <submittedName>
        <fullName evidence="2">Uncharacterized protein</fullName>
    </submittedName>
</protein>
<keyword evidence="3" id="KW-1185">Reference proteome</keyword>
<sequence length="952" mass="107368">MAEDGRRRSRGESQSQWLDRLRMVNSEAANDSAFFQLMKEAADFDVSAIGFRHAAVSTQKRQDRILDDYRGFVQVFKGLQSPGDDGDSNNEEWERELDIHCFPSPESGEELQSFRALWRLIRPYLYFVAEAKIPRSNAHKVVSYTTLCQYRDAIMFWVPRKYKERAIEPPQSRHVFYQMTELLRCLAVEKKLSRVNSGPDAKASIGLDDIRQLIDMDVQDTVSIELSEQHHFAICLARACALRPGSLGSPPPSKRSSGGLSDELPFLAWKDIRITRGHQQGMWTLSVTIRNLKTNKNMDAETAATANKTMRFRITSPQQQSNLALSAPHRLLVIGLRRGVFDAVATIDDVFETDRHHIKIKAEFLDKPVLLAGSERGLGLVDDRTPMSAVALSNWLKLRAERMGWPGSVTFYSIRRQTAATYVNTLGVNYARILMCHDPDTRILERFYVDRASVTDVSAISLGEDVGQGKAHDLMRLDATSAATLDRLSANELVRLYGPELNALFRQYVRADVNYPMLSRKEKRNRDRVLRRKTFFALRKEMLGLHQREQTTAEREMRKEIILSRATSFNKRLLEAFAEEEEEPGHGVEGLDAVDFNKEFEADTADADSRADVTLENEADAEDQTAGHDGEVTIPEELQFTDSAVNFVEAAAAVPYDTAVKLAMRMMLNHELGEYQPQGKLSCSYCQDDETVDDDKKSKTYTAGHLRAHVASDFHTRYKQWQRRAIISRDGRDFYCPYCIKVHPDGDSEAFPQLRVLLQHIRRSDSKHIASACDWTTPELSLRHEELKRQDGWYDEDWAANLSLDVQEGTTRQAKVTVALRKMRVKKLPPVPVAGHPGFLWTTPGHQLKTELEPRSGITFGPEPGTEDWTPSMSTAGVSIGTGVIAAPPPGSPGWSPTFPNPPYPGILMVPPPGTEYNMPGDGLLMSDWFKGIPLSDRARRGLSLRSGREAR</sequence>
<evidence type="ECO:0000313" key="2">
    <source>
        <dbReference type="EMBL" id="KAK2034950.1"/>
    </source>
</evidence>
<comment type="caution">
    <text evidence="2">The sequence shown here is derived from an EMBL/GenBank/DDBJ whole genome shotgun (WGS) entry which is preliminary data.</text>
</comment>
<dbReference type="Proteomes" id="UP001232148">
    <property type="component" value="Unassembled WGS sequence"/>
</dbReference>
<dbReference type="AlphaFoldDB" id="A0AAD9M9C4"/>
<evidence type="ECO:0000313" key="3">
    <source>
        <dbReference type="Proteomes" id="UP001232148"/>
    </source>
</evidence>
<feature type="region of interest" description="Disordered" evidence="1">
    <location>
        <begin position="605"/>
        <end position="631"/>
    </location>
</feature>
<organism evidence="2 3">
    <name type="scientific">Colletotrichum zoysiae</name>
    <dbReference type="NCBI Taxonomy" id="1216348"/>
    <lineage>
        <taxon>Eukaryota</taxon>
        <taxon>Fungi</taxon>
        <taxon>Dikarya</taxon>
        <taxon>Ascomycota</taxon>
        <taxon>Pezizomycotina</taxon>
        <taxon>Sordariomycetes</taxon>
        <taxon>Hypocreomycetidae</taxon>
        <taxon>Glomerellales</taxon>
        <taxon>Glomerellaceae</taxon>
        <taxon>Colletotrichum</taxon>
        <taxon>Colletotrichum graminicola species complex</taxon>
    </lineage>
</organism>